<dbReference type="AlphaFoldDB" id="A0A1I6M3Y8"/>
<proteinExistence type="predicted"/>
<reference evidence="1 2" key="1">
    <citation type="submission" date="2016-10" db="EMBL/GenBank/DDBJ databases">
        <authorList>
            <person name="de Groot N.N."/>
        </authorList>
    </citation>
    <scope>NUCLEOTIDE SEQUENCE [LARGE SCALE GENOMIC DNA]</scope>
    <source>
        <strain evidence="1 2">CGMCC 1.10457</strain>
    </source>
</reference>
<keyword evidence="2" id="KW-1185">Reference proteome</keyword>
<accession>A0A1I6M3Y8</accession>
<dbReference type="Pfam" id="PF26508">
    <property type="entry name" value="DUF8170"/>
    <property type="match status" value="1"/>
</dbReference>
<dbReference type="Proteomes" id="UP000199062">
    <property type="component" value="Unassembled WGS sequence"/>
</dbReference>
<evidence type="ECO:0000313" key="2">
    <source>
        <dbReference type="Proteomes" id="UP000199062"/>
    </source>
</evidence>
<organism evidence="1 2">
    <name type="scientific">Halomicrobium zhouii</name>
    <dbReference type="NCBI Taxonomy" id="767519"/>
    <lineage>
        <taxon>Archaea</taxon>
        <taxon>Methanobacteriati</taxon>
        <taxon>Methanobacteriota</taxon>
        <taxon>Stenosarchaea group</taxon>
        <taxon>Halobacteria</taxon>
        <taxon>Halobacteriales</taxon>
        <taxon>Haloarculaceae</taxon>
        <taxon>Halomicrobium</taxon>
    </lineage>
</organism>
<dbReference type="InterPro" id="IPR058483">
    <property type="entry name" value="DUF8170"/>
</dbReference>
<sequence>MAGPRVPRNDPWVRAALERILDDVTVPQGDLHEICRFMNHELPGFEQAAVSYLVLGSYRGSYHVRLRTFTHRLELPTTTTATILGDTIDLETNVLPAFDIKIHLLGEAADYIAGVYEKEDGGEAPEFGVVRSLFAPKSHVLPRDYAGLSPDELDTPETVRRAAVEIFFADVDDDARRDELLRLLSVARDNGVDITERELVDFLEQRRQGMDEPPASYSWSHLSFFRRFDAMGQCYPWDSEAELYAHVDELPGPGRPEWEHEYDPADLPE</sequence>
<gene>
    <name evidence="1" type="ORF">SAMN05216559_3718</name>
</gene>
<dbReference type="OrthoDB" id="275495at2157"/>
<dbReference type="RefSeq" id="WP_089818504.1">
    <property type="nucleotide sequence ID" value="NZ_FOZK01000004.1"/>
</dbReference>
<dbReference type="EMBL" id="FOZK01000004">
    <property type="protein sequence ID" value="SFS10384.1"/>
    <property type="molecule type" value="Genomic_DNA"/>
</dbReference>
<evidence type="ECO:0000313" key="1">
    <source>
        <dbReference type="EMBL" id="SFS10384.1"/>
    </source>
</evidence>
<protein>
    <submittedName>
        <fullName evidence="1">Uncharacterized protein</fullName>
    </submittedName>
</protein>
<name>A0A1I6M3Y8_9EURY</name>